<gene>
    <name evidence="10" type="ORF">QNI16_29655</name>
</gene>
<dbReference type="PROSITE" id="PS50109">
    <property type="entry name" value="HIS_KIN"/>
    <property type="match status" value="1"/>
</dbReference>
<evidence type="ECO:0000256" key="5">
    <source>
        <dbReference type="ARBA" id="ARBA00022777"/>
    </source>
</evidence>
<feature type="transmembrane region" description="Helical" evidence="8">
    <location>
        <begin position="84"/>
        <end position="101"/>
    </location>
</feature>
<feature type="domain" description="Histidine kinase" evidence="9">
    <location>
        <begin position="269"/>
        <end position="488"/>
    </location>
</feature>
<name>A0AAE3QSN5_9BACT</name>
<dbReference type="SMART" id="SM00387">
    <property type="entry name" value="HATPase_c"/>
    <property type="match status" value="1"/>
</dbReference>
<dbReference type="InterPro" id="IPR005467">
    <property type="entry name" value="His_kinase_dom"/>
</dbReference>
<dbReference type="RefSeq" id="WP_313986340.1">
    <property type="nucleotide sequence ID" value="NZ_JASJOS010000016.1"/>
</dbReference>
<dbReference type="Pfam" id="PF00512">
    <property type="entry name" value="HisKA"/>
    <property type="match status" value="1"/>
</dbReference>
<accession>A0AAE3QSN5</accession>
<comment type="caution">
    <text evidence="10">The sequence shown here is derived from an EMBL/GenBank/DDBJ whole genome shotgun (WGS) entry which is preliminary data.</text>
</comment>
<evidence type="ECO:0000313" key="11">
    <source>
        <dbReference type="Proteomes" id="UP001241110"/>
    </source>
</evidence>
<feature type="transmembrane region" description="Helical" evidence="8">
    <location>
        <begin position="197"/>
        <end position="217"/>
    </location>
</feature>
<keyword evidence="4" id="KW-0808">Transferase</keyword>
<evidence type="ECO:0000256" key="1">
    <source>
        <dbReference type="ARBA" id="ARBA00000085"/>
    </source>
</evidence>
<sequence length="494" mass="55270">MPYPVLDDVVIDTQQSLGRETSTSSHDSSIWRFFRHWMQSISSNGLQPFYNNRLRISITLTNWIIVTCVLFTIPFLCIGLEKSYLVVALPLLSCLLSFLILRRGNHLIARVFLVNALPLSIYVIALVAQLPGATHSTITKPLFFASLIIPLLIFRAIETRYFIGSLVFICALLFSVDFALTVFPFKFLKINNINLSLLRTIITVEGVAFIVIALIYYKYLMDKIARQNYRLLQDMRGQNEKIQQTNEELKASAVQLKELNDSKNRLFSIIAHDLRSPMNSFRGFSGLLASNIDSLSKEDIKVLVKGMSKSFNNVNTLLENLLHWSRVQMNAFSSQAEVVDLAVLITDNLSLVEPTAADKLIVVKGDVAEELYAFLDKNIFNIVLRNLLMNAIKFTNSKGKVEVRAKRTGTQITIDIIDNGIGMSPTTLGNLFTSQNHNHSTVGTANEKGTGLGLMLCKEFITQWGGTIKAVSSKGDGSTFSFTVPAYQKSLFED</sequence>
<evidence type="ECO:0000256" key="8">
    <source>
        <dbReference type="SAM" id="Phobius"/>
    </source>
</evidence>
<organism evidence="10 11">
    <name type="scientific">Xanthocytophaga flava</name>
    <dbReference type="NCBI Taxonomy" id="3048013"/>
    <lineage>
        <taxon>Bacteria</taxon>
        <taxon>Pseudomonadati</taxon>
        <taxon>Bacteroidota</taxon>
        <taxon>Cytophagia</taxon>
        <taxon>Cytophagales</taxon>
        <taxon>Rhodocytophagaceae</taxon>
        <taxon>Xanthocytophaga</taxon>
    </lineage>
</organism>
<dbReference type="AlphaFoldDB" id="A0AAE3QSN5"/>
<dbReference type="CDD" id="cd00082">
    <property type="entry name" value="HisKA"/>
    <property type="match status" value="1"/>
</dbReference>
<keyword evidence="6" id="KW-0902">Two-component regulatory system</keyword>
<keyword evidence="7" id="KW-0175">Coiled coil</keyword>
<dbReference type="PANTHER" id="PTHR43711:SF26">
    <property type="entry name" value="SENSOR HISTIDINE KINASE RCSC"/>
    <property type="match status" value="1"/>
</dbReference>
<evidence type="ECO:0000256" key="6">
    <source>
        <dbReference type="ARBA" id="ARBA00023012"/>
    </source>
</evidence>
<dbReference type="Gene3D" id="1.10.287.130">
    <property type="match status" value="1"/>
</dbReference>
<evidence type="ECO:0000256" key="3">
    <source>
        <dbReference type="ARBA" id="ARBA00022553"/>
    </source>
</evidence>
<feature type="coiled-coil region" evidence="7">
    <location>
        <begin position="232"/>
        <end position="266"/>
    </location>
</feature>
<keyword evidence="8" id="KW-0472">Membrane</keyword>
<comment type="catalytic activity">
    <reaction evidence="1">
        <text>ATP + protein L-histidine = ADP + protein N-phospho-L-histidine.</text>
        <dbReference type="EC" id="2.7.13.3"/>
    </reaction>
</comment>
<dbReference type="InterPro" id="IPR004358">
    <property type="entry name" value="Sig_transdc_His_kin-like_C"/>
</dbReference>
<evidence type="ECO:0000256" key="7">
    <source>
        <dbReference type="SAM" id="Coils"/>
    </source>
</evidence>
<keyword evidence="8" id="KW-0812">Transmembrane</keyword>
<dbReference type="GO" id="GO:0000155">
    <property type="term" value="F:phosphorelay sensor kinase activity"/>
    <property type="evidence" value="ECO:0007669"/>
    <property type="project" value="InterPro"/>
</dbReference>
<dbReference type="Gene3D" id="3.30.565.10">
    <property type="entry name" value="Histidine kinase-like ATPase, C-terminal domain"/>
    <property type="match status" value="1"/>
</dbReference>
<dbReference type="PRINTS" id="PR00344">
    <property type="entry name" value="BCTRLSENSOR"/>
</dbReference>
<dbReference type="Proteomes" id="UP001241110">
    <property type="component" value="Unassembled WGS sequence"/>
</dbReference>
<feature type="transmembrane region" description="Helical" evidence="8">
    <location>
        <begin position="163"/>
        <end position="185"/>
    </location>
</feature>
<dbReference type="InterPro" id="IPR036890">
    <property type="entry name" value="HATPase_C_sf"/>
</dbReference>
<dbReference type="Pfam" id="PF02518">
    <property type="entry name" value="HATPase_c"/>
    <property type="match status" value="1"/>
</dbReference>
<reference evidence="10" key="1">
    <citation type="submission" date="2023-05" db="EMBL/GenBank/DDBJ databases">
        <authorList>
            <person name="Zhang X."/>
        </authorList>
    </citation>
    <scope>NUCLEOTIDE SEQUENCE</scope>
    <source>
        <strain evidence="10">YF14B1</strain>
    </source>
</reference>
<proteinExistence type="predicted"/>
<evidence type="ECO:0000256" key="2">
    <source>
        <dbReference type="ARBA" id="ARBA00012438"/>
    </source>
</evidence>
<evidence type="ECO:0000256" key="4">
    <source>
        <dbReference type="ARBA" id="ARBA00022679"/>
    </source>
</evidence>
<dbReference type="EMBL" id="JASJOS010000016">
    <property type="protein sequence ID" value="MDJ1484702.1"/>
    <property type="molecule type" value="Genomic_DNA"/>
</dbReference>
<feature type="transmembrane region" description="Helical" evidence="8">
    <location>
        <begin position="140"/>
        <end position="157"/>
    </location>
</feature>
<dbReference type="EC" id="2.7.13.3" evidence="2"/>
<keyword evidence="8" id="KW-1133">Transmembrane helix</keyword>
<dbReference type="InterPro" id="IPR050736">
    <property type="entry name" value="Sensor_HK_Regulatory"/>
</dbReference>
<feature type="transmembrane region" description="Helical" evidence="8">
    <location>
        <begin position="107"/>
        <end position="128"/>
    </location>
</feature>
<protein>
    <recommendedName>
        <fullName evidence="2">histidine kinase</fullName>
        <ecNumber evidence="2">2.7.13.3</ecNumber>
    </recommendedName>
</protein>
<dbReference type="InterPro" id="IPR003661">
    <property type="entry name" value="HisK_dim/P_dom"/>
</dbReference>
<dbReference type="CDD" id="cd00075">
    <property type="entry name" value="HATPase"/>
    <property type="match status" value="1"/>
</dbReference>
<keyword evidence="5 10" id="KW-0418">Kinase</keyword>
<dbReference type="SMART" id="SM00388">
    <property type="entry name" value="HisKA"/>
    <property type="match status" value="1"/>
</dbReference>
<dbReference type="InterPro" id="IPR036097">
    <property type="entry name" value="HisK_dim/P_sf"/>
</dbReference>
<evidence type="ECO:0000259" key="9">
    <source>
        <dbReference type="PROSITE" id="PS50109"/>
    </source>
</evidence>
<dbReference type="PANTHER" id="PTHR43711">
    <property type="entry name" value="TWO-COMPONENT HISTIDINE KINASE"/>
    <property type="match status" value="1"/>
</dbReference>
<feature type="transmembrane region" description="Helical" evidence="8">
    <location>
        <begin position="56"/>
        <end position="77"/>
    </location>
</feature>
<keyword evidence="3" id="KW-0597">Phosphoprotein</keyword>
<dbReference type="SUPFAM" id="SSF47384">
    <property type="entry name" value="Homodimeric domain of signal transducing histidine kinase"/>
    <property type="match status" value="1"/>
</dbReference>
<dbReference type="SUPFAM" id="SSF55874">
    <property type="entry name" value="ATPase domain of HSP90 chaperone/DNA topoisomerase II/histidine kinase"/>
    <property type="match status" value="1"/>
</dbReference>
<evidence type="ECO:0000313" key="10">
    <source>
        <dbReference type="EMBL" id="MDJ1484702.1"/>
    </source>
</evidence>
<dbReference type="InterPro" id="IPR003594">
    <property type="entry name" value="HATPase_dom"/>
</dbReference>